<reference evidence="2 3" key="1">
    <citation type="submission" date="2018-07" db="EMBL/GenBank/DDBJ databases">
        <title>Genome sequences of Haloplanus sp. CBA1113.</title>
        <authorList>
            <person name="Kim Y.B."/>
            <person name="Roh S.W."/>
        </authorList>
    </citation>
    <scope>NUCLEOTIDE SEQUENCE [LARGE SCALE GENOMIC DNA]</scope>
    <source>
        <strain evidence="2 3">CBA1113</strain>
        <plasmid evidence="2 3">pCBA1113-01</plasmid>
    </source>
</reference>
<geneLocation type="plasmid" evidence="2 3">
    <name>pCBA1113-01</name>
</geneLocation>
<keyword evidence="1" id="KW-0472">Membrane</keyword>
<name>A0A345E7Q5_9EURY</name>
<feature type="transmembrane region" description="Helical" evidence="1">
    <location>
        <begin position="34"/>
        <end position="54"/>
    </location>
</feature>
<dbReference type="RefSeq" id="WP_114587347.1">
    <property type="nucleotide sequence ID" value="NZ_CP031151.1"/>
</dbReference>
<evidence type="ECO:0000313" key="2">
    <source>
        <dbReference type="EMBL" id="AXG08227.1"/>
    </source>
</evidence>
<dbReference type="GeneID" id="37285157"/>
<keyword evidence="1" id="KW-1133">Transmembrane helix</keyword>
<dbReference type="KEGG" id="haj:DU500_17190"/>
<proteinExistence type="predicted"/>
<protein>
    <submittedName>
        <fullName evidence="2">Uncharacterized protein</fullName>
    </submittedName>
</protein>
<feature type="transmembrane region" description="Helical" evidence="1">
    <location>
        <begin position="9"/>
        <end position="28"/>
    </location>
</feature>
<gene>
    <name evidence="2" type="ORF">DU500_17190</name>
</gene>
<dbReference type="Proteomes" id="UP000253273">
    <property type="component" value="Plasmid pCBA1113-01"/>
</dbReference>
<keyword evidence="1" id="KW-0812">Transmembrane</keyword>
<sequence length="112" mass="11666">MVQPSDTRISLTVVALGILVAALPFLFLPESSSPVAFAFSLMQGIAVLVELGVLGPVSDPFGNLVDDAVANTAVAEAFLDALLQETDDSVIVVEFGLNRPNVQAGGVPWIET</sequence>
<organism evidence="2 3">
    <name type="scientific">Haloplanus rubicundus</name>
    <dbReference type="NCBI Taxonomy" id="1547898"/>
    <lineage>
        <taxon>Archaea</taxon>
        <taxon>Methanobacteriati</taxon>
        <taxon>Methanobacteriota</taxon>
        <taxon>Stenosarchaea group</taxon>
        <taxon>Halobacteria</taxon>
        <taxon>Halobacteriales</taxon>
        <taxon>Haloferacaceae</taxon>
        <taxon>Haloplanus</taxon>
    </lineage>
</organism>
<evidence type="ECO:0000256" key="1">
    <source>
        <dbReference type="SAM" id="Phobius"/>
    </source>
</evidence>
<evidence type="ECO:0000313" key="3">
    <source>
        <dbReference type="Proteomes" id="UP000253273"/>
    </source>
</evidence>
<keyword evidence="2" id="KW-0614">Plasmid</keyword>
<keyword evidence="3" id="KW-1185">Reference proteome</keyword>
<accession>A0A345E7Q5</accession>
<dbReference type="EMBL" id="CP031151">
    <property type="protein sequence ID" value="AXG08227.1"/>
    <property type="molecule type" value="Genomic_DNA"/>
</dbReference>
<dbReference type="AlphaFoldDB" id="A0A345E7Q5"/>